<evidence type="ECO:0000256" key="1">
    <source>
        <dbReference type="ARBA" id="ARBA00004141"/>
    </source>
</evidence>
<feature type="transmembrane region" description="Helical" evidence="8">
    <location>
        <begin position="110"/>
        <end position="129"/>
    </location>
</feature>
<name>A0ABN8GZZ1_9BACL</name>
<feature type="transmembrane region" description="Helical" evidence="8">
    <location>
        <begin position="141"/>
        <end position="162"/>
    </location>
</feature>
<evidence type="ECO:0000313" key="9">
    <source>
        <dbReference type="EMBL" id="CAH1218363.1"/>
    </source>
</evidence>
<keyword evidence="5 8" id="KW-0812">Transmembrane</keyword>
<comment type="caution">
    <text evidence="9">The sequence shown here is derived from an EMBL/GenBank/DDBJ whole genome shotgun (WGS) entry which is preliminary data.</text>
</comment>
<feature type="transmembrane region" description="Helical" evidence="8">
    <location>
        <begin position="301"/>
        <end position="317"/>
    </location>
</feature>
<feature type="transmembrane region" description="Helical" evidence="8">
    <location>
        <begin position="34"/>
        <end position="55"/>
    </location>
</feature>
<dbReference type="Pfam" id="PF03845">
    <property type="entry name" value="Spore_permease"/>
    <property type="match status" value="1"/>
</dbReference>
<dbReference type="PANTHER" id="PTHR34975:SF2">
    <property type="entry name" value="SPORE GERMINATION PROTEIN A2"/>
    <property type="match status" value="1"/>
</dbReference>
<accession>A0ABN8GZZ1</accession>
<feature type="transmembrane region" description="Helical" evidence="8">
    <location>
        <begin position="214"/>
        <end position="237"/>
    </location>
</feature>
<keyword evidence="10" id="KW-1185">Reference proteome</keyword>
<feature type="transmembrane region" description="Helical" evidence="8">
    <location>
        <begin position="67"/>
        <end position="90"/>
    </location>
</feature>
<dbReference type="InterPro" id="IPR004761">
    <property type="entry name" value="Spore_GerAB"/>
</dbReference>
<protein>
    <submittedName>
        <fullName evidence="9">Spore germination protein YndE</fullName>
    </submittedName>
</protein>
<dbReference type="PANTHER" id="PTHR34975">
    <property type="entry name" value="SPORE GERMINATION PROTEIN A2"/>
    <property type="match status" value="1"/>
</dbReference>
<feature type="transmembrane region" description="Helical" evidence="8">
    <location>
        <begin position="267"/>
        <end position="289"/>
    </location>
</feature>
<sequence>MGKLSGYQIVVMIIMFELGSTPLFELGIKAKQDSWLAMTLAASIGLLLLWVYLRIQGRFPGMGLADLLRVHFGKFLGTFTGLLFGLYFTYEASRNARDFSELTVMTILQQTPQWVIIFTTALISLYGVYKGPTVFFRVVEMLFPIVILSYGVIVILLFIARLPNYHRLLPMLENGVGPVVSAAIPDIVSFPFGQMVVFLMFWHRLSPGKKLGRIASMGYIIVAVLLIVLNAISMAVLGPEISSISSLPLLEVVQLIRIANILERLDVFVTLLLYIGLYVKMTLFCMAAVIMMKNLFKGSHAAWSAAIILIICGLAFLEPNNTVRLWLGLTVMVKLFTIFQIALPIVVLAVGAMRGLGKKGTEPETAHTADEI</sequence>
<comment type="similarity">
    <text evidence="2">Belongs to the amino acid-polyamine-organocation (APC) superfamily. Spore germination protein (SGP) (TC 2.A.3.9) family.</text>
</comment>
<evidence type="ECO:0000313" key="10">
    <source>
        <dbReference type="Proteomes" id="UP000838686"/>
    </source>
</evidence>
<dbReference type="EMBL" id="CAKMMF010000030">
    <property type="protein sequence ID" value="CAH1218363.1"/>
    <property type="molecule type" value="Genomic_DNA"/>
</dbReference>
<proteinExistence type="inferred from homology"/>
<dbReference type="Proteomes" id="UP000838686">
    <property type="component" value="Unassembled WGS sequence"/>
</dbReference>
<evidence type="ECO:0000256" key="3">
    <source>
        <dbReference type="ARBA" id="ARBA00022448"/>
    </source>
</evidence>
<reference evidence="9" key="1">
    <citation type="submission" date="2022-01" db="EMBL/GenBank/DDBJ databases">
        <authorList>
            <person name="Criscuolo A."/>
        </authorList>
    </citation>
    <scope>NUCLEOTIDE SEQUENCE</scope>
    <source>
        <strain evidence="9">CIP111893</strain>
    </source>
</reference>
<evidence type="ECO:0000256" key="5">
    <source>
        <dbReference type="ARBA" id="ARBA00022692"/>
    </source>
</evidence>
<keyword evidence="3" id="KW-0813">Transport</keyword>
<gene>
    <name evidence="9" type="primary">yndE_7</name>
    <name evidence="9" type="ORF">PAECIP111893_04416</name>
</gene>
<dbReference type="NCBIfam" id="TIGR00912">
    <property type="entry name" value="2A0309"/>
    <property type="match status" value="1"/>
</dbReference>
<keyword evidence="4" id="KW-0309">Germination</keyword>
<feature type="transmembrane region" description="Helical" evidence="8">
    <location>
        <begin position="182"/>
        <end position="202"/>
    </location>
</feature>
<evidence type="ECO:0000256" key="4">
    <source>
        <dbReference type="ARBA" id="ARBA00022544"/>
    </source>
</evidence>
<feature type="transmembrane region" description="Helical" evidence="8">
    <location>
        <begin position="323"/>
        <end position="350"/>
    </location>
</feature>
<comment type="subcellular location">
    <subcellularLocation>
        <location evidence="1">Membrane</location>
        <topology evidence="1">Multi-pass membrane protein</topology>
    </subcellularLocation>
</comment>
<keyword evidence="6 8" id="KW-1133">Transmembrane helix</keyword>
<organism evidence="9 10">
    <name type="scientific">Paenibacillus plantiphilus</name>
    <dbReference type="NCBI Taxonomy" id="2905650"/>
    <lineage>
        <taxon>Bacteria</taxon>
        <taxon>Bacillati</taxon>
        <taxon>Bacillota</taxon>
        <taxon>Bacilli</taxon>
        <taxon>Bacillales</taxon>
        <taxon>Paenibacillaceae</taxon>
        <taxon>Paenibacillus</taxon>
    </lineage>
</organism>
<evidence type="ECO:0000256" key="7">
    <source>
        <dbReference type="ARBA" id="ARBA00023136"/>
    </source>
</evidence>
<evidence type="ECO:0000256" key="8">
    <source>
        <dbReference type="SAM" id="Phobius"/>
    </source>
</evidence>
<feature type="transmembrane region" description="Helical" evidence="8">
    <location>
        <begin position="7"/>
        <end position="28"/>
    </location>
</feature>
<evidence type="ECO:0000256" key="2">
    <source>
        <dbReference type="ARBA" id="ARBA00007998"/>
    </source>
</evidence>
<evidence type="ECO:0000256" key="6">
    <source>
        <dbReference type="ARBA" id="ARBA00022989"/>
    </source>
</evidence>
<keyword evidence="7 8" id="KW-0472">Membrane</keyword>